<dbReference type="KEGG" id="dtx:ATSB10_29540"/>
<dbReference type="AlphaFoldDB" id="A0A160N486"/>
<organism evidence="3 4">
    <name type="scientific">Dyella thiooxydans</name>
    <dbReference type="NCBI Taxonomy" id="445710"/>
    <lineage>
        <taxon>Bacteria</taxon>
        <taxon>Pseudomonadati</taxon>
        <taxon>Pseudomonadota</taxon>
        <taxon>Gammaproteobacteria</taxon>
        <taxon>Lysobacterales</taxon>
        <taxon>Rhodanobacteraceae</taxon>
        <taxon>Dyella</taxon>
    </lineage>
</organism>
<keyword evidence="4" id="KW-1185">Reference proteome</keyword>
<evidence type="ECO:0000313" key="3">
    <source>
        <dbReference type="EMBL" id="AND70408.1"/>
    </source>
</evidence>
<keyword evidence="1" id="KW-0472">Membrane</keyword>
<keyword evidence="1" id="KW-1133">Transmembrane helix</keyword>
<evidence type="ECO:0000259" key="2">
    <source>
        <dbReference type="Pfam" id="PF02517"/>
    </source>
</evidence>
<dbReference type="RefSeq" id="WP_063673445.1">
    <property type="nucleotide sequence ID" value="NZ_CP014841.1"/>
</dbReference>
<dbReference type="PATRIC" id="fig|445710.3.peg.2949"/>
<feature type="transmembrane region" description="Helical" evidence="1">
    <location>
        <begin position="44"/>
        <end position="69"/>
    </location>
</feature>
<evidence type="ECO:0000256" key="1">
    <source>
        <dbReference type="SAM" id="Phobius"/>
    </source>
</evidence>
<dbReference type="EMBL" id="CP014841">
    <property type="protein sequence ID" value="AND70408.1"/>
    <property type="molecule type" value="Genomic_DNA"/>
</dbReference>
<dbReference type="GO" id="GO:0080120">
    <property type="term" value="P:CAAX-box protein maturation"/>
    <property type="evidence" value="ECO:0007669"/>
    <property type="project" value="UniProtKB-ARBA"/>
</dbReference>
<dbReference type="GO" id="GO:0004175">
    <property type="term" value="F:endopeptidase activity"/>
    <property type="evidence" value="ECO:0007669"/>
    <property type="project" value="UniProtKB-ARBA"/>
</dbReference>
<feature type="transmembrane region" description="Helical" evidence="1">
    <location>
        <begin position="6"/>
        <end position="23"/>
    </location>
</feature>
<feature type="transmembrane region" description="Helical" evidence="1">
    <location>
        <begin position="198"/>
        <end position="224"/>
    </location>
</feature>
<name>A0A160N486_9GAMM</name>
<accession>A0A160N486</accession>
<feature type="domain" description="CAAX prenyl protease 2/Lysostaphin resistance protein A-like" evidence="2">
    <location>
        <begin position="141"/>
        <end position="230"/>
    </location>
</feature>
<reference evidence="3 4" key="1">
    <citation type="submission" date="2016-02" db="EMBL/GenBank/DDBJ databases">
        <title>Complete genome sequencing and analysis of ATSB10, Dyella thiooxydans isolated from rhizosphere soil of sunflower (Helianthus annuus L.).</title>
        <authorList>
            <person name="Lee Y."/>
            <person name="Hwangbo K."/>
            <person name="Chung H."/>
            <person name="Yoo J."/>
            <person name="Kim K.Y."/>
            <person name="Sa T.M."/>
            <person name="Um Y."/>
            <person name="Madhaiyan M."/>
        </authorList>
    </citation>
    <scope>NUCLEOTIDE SEQUENCE [LARGE SCALE GENOMIC DNA]</scope>
    <source>
        <strain evidence="3 4">ATSB10</strain>
    </source>
</reference>
<dbReference type="InterPro" id="IPR003675">
    <property type="entry name" value="Rce1/LyrA-like_dom"/>
</dbReference>
<gene>
    <name evidence="3" type="ORF">ATSB10_29540</name>
</gene>
<evidence type="ECO:0000313" key="4">
    <source>
        <dbReference type="Proteomes" id="UP000077255"/>
    </source>
</evidence>
<protein>
    <recommendedName>
        <fullName evidence="2">CAAX prenyl protease 2/Lysostaphin resistance protein A-like domain-containing protein</fullName>
    </recommendedName>
</protein>
<feature type="transmembrane region" description="Helical" evidence="1">
    <location>
        <begin position="141"/>
        <end position="161"/>
    </location>
</feature>
<feature type="transmembrane region" description="Helical" evidence="1">
    <location>
        <begin position="89"/>
        <end position="112"/>
    </location>
</feature>
<dbReference type="Pfam" id="PF02517">
    <property type="entry name" value="Rce1-like"/>
    <property type="match status" value="1"/>
</dbReference>
<sequence length="255" mass="26854">MLVDVALTGLVGWLLVVEPLLGRRASLRLGRALDRGEPDARTRFLLRWTWQGWTLVAVTLAIALGVAGWTPAQLGLAWPQAAAGLDAGFLLGMTASMVVGALVAAIGLRVVARRRGSARPTPTAAPTPVLRILPRTGRERLAFAALAVTAGVGEEIVWRGFGLAVLRGWLPHVGPVTYVLLLAVAFGWAHLYQGRVGVIVTALVGGVLAAIYLASNSLLVPMVLHVLLDLRALLIRLPPDDPATAATGSSTREVS</sequence>
<feature type="transmembrane region" description="Helical" evidence="1">
    <location>
        <begin position="173"/>
        <end position="191"/>
    </location>
</feature>
<dbReference type="STRING" id="445710.ATSB10_29540"/>
<dbReference type="Proteomes" id="UP000077255">
    <property type="component" value="Chromosome"/>
</dbReference>
<proteinExistence type="predicted"/>
<keyword evidence="1" id="KW-0812">Transmembrane</keyword>